<organism evidence="2 3">
    <name type="scientific">Polymorphum gilvum (strain LMG 25793 / CGMCC 1.9160 / SL003B-26A1)</name>
    <dbReference type="NCBI Taxonomy" id="991905"/>
    <lineage>
        <taxon>Bacteria</taxon>
        <taxon>Pseudomonadati</taxon>
        <taxon>Pseudomonadota</taxon>
        <taxon>Alphaproteobacteria</taxon>
        <taxon>Rhodobacterales</taxon>
        <taxon>Paracoccaceae</taxon>
        <taxon>Polymorphum</taxon>
    </lineage>
</organism>
<dbReference type="Proteomes" id="UP000008130">
    <property type="component" value="Chromosome"/>
</dbReference>
<evidence type="ECO:0000313" key="3">
    <source>
        <dbReference type="Proteomes" id="UP000008130"/>
    </source>
</evidence>
<keyword evidence="3" id="KW-1185">Reference proteome</keyword>
<dbReference type="PROSITE" id="PS51733">
    <property type="entry name" value="BPL_LPL_CATALYTIC"/>
    <property type="match status" value="1"/>
</dbReference>
<dbReference type="AlphaFoldDB" id="F2J2H2"/>
<dbReference type="InterPro" id="IPR050664">
    <property type="entry name" value="Octanoyltrans_LipM/LipL"/>
</dbReference>
<dbReference type="PANTHER" id="PTHR43679">
    <property type="entry name" value="OCTANOYLTRANSFERASE LIPM-RELATED"/>
    <property type="match status" value="1"/>
</dbReference>
<dbReference type="eggNOG" id="COG0095">
    <property type="taxonomic scope" value="Bacteria"/>
</dbReference>
<dbReference type="HOGENOM" id="CLU_1102041_0_0_5"/>
<dbReference type="InterPro" id="IPR004143">
    <property type="entry name" value="BPL_LPL_catalytic"/>
</dbReference>
<feature type="domain" description="BPL/LPL catalytic" evidence="1">
    <location>
        <begin position="46"/>
        <end position="234"/>
    </location>
</feature>
<evidence type="ECO:0000259" key="1">
    <source>
        <dbReference type="PROSITE" id="PS51733"/>
    </source>
</evidence>
<dbReference type="SUPFAM" id="SSF55681">
    <property type="entry name" value="Class II aaRS and biotin synthetases"/>
    <property type="match status" value="1"/>
</dbReference>
<proteinExistence type="predicted"/>
<dbReference type="Gene3D" id="3.30.930.10">
    <property type="entry name" value="Bira Bifunctional Protein, Domain 2"/>
    <property type="match status" value="1"/>
</dbReference>
<dbReference type="STRING" id="991905.SL003B_2462"/>
<name>F2J2H2_POLGS</name>
<dbReference type="EMBL" id="CP002568">
    <property type="protein sequence ID" value="ADZ70887.1"/>
    <property type="molecule type" value="Genomic_DNA"/>
</dbReference>
<dbReference type="PANTHER" id="PTHR43679:SF2">
    <property type="entry name" value="OCTANOYL-[GCVH]:PROTEIN N-OCTANOYLTRANSFERASE"/>
    <property type="match status" value="1"/>
</dbReference>
<dbReference type="Pfam" id="PF21948">
    <property type="entry name" value="LplA-B_cat"/>
    <property type="match status" value="1"/>
</dbReference>
<protein>
    <submittedName>
        <fullName evidence="2">Lipoate-protein ligase A-like protein</fullName>
    </submittedName>
</protein>
<accession>F2J2H2</accession>
<reference evidence="2 3" key="1">
    <citation type="journal article" date="2011" name="J. Bacteriol.">
        <title>Complete genome sequence of Polymorphum gilvum SL003B-26A1T, a crude oil-degrading bacterium from oil-polluted saline soil.</title>
        <authorList>
            <person name="Li S.G."/>
            <person name="Tang Y.Q."/>
            <person name="Nie Y."/>
            <person name="Cai M."/>
            <person name="Wu X.L."/>
        </authorList>
    </citation>
    <scope>NUCLEOTIDE SEQUENCE [LARGE SCALE GENOMIC DNA]</scope>
    <source>
        <strain evidence="3">LMG 25793 / CGMCC 1.9160 / SL003B-26A1</strain>
    </source>
</reference>
<dbReference type="GO" id="GO:0016874">
    <property type="term" value="F:ligase activity"/>
    <property type="evidence" value="ECO:0007669"/>
    <property type="project" value="UniProtKB-KW"/>
</dbReference>
<keyword evidence="2" id="KW-0436">Ligase</keyword>
<evidence type="ECO:0000313" key="2">
    <source>
        <dbReference type="EMBL" id="ADZ70887.1"/>
    </source>
</evidence>
<gene>
    <name evidence="2" type="ordered locus">SL003B_2462</name>
</gene>
<dbReference type="InterPro" id="IPR045864">
    <property type="entry name" value="aa-tRNA-synth_II/BPL/LPL"/>
</dbReference>
<dbReference type="KEGG" id="pgv:SL003B_2462"/>
<sequence length="252" mass="26534">METTARRLHRPEVGAVPAPILVETEPLDARRRFDDLSVLSETVAQGSQSPCVVLWRTAQALSVTRSEARLPAFAEALERLDLAGWPIVVRRGGGSAFPIGPGTLQVSLLTRKGVPDVDFDRLYDRLAGLVRQGLANLGMPSRVGEIANAFCRGRYDISVDGRKVAGLSQAWGGKGAVVAEASILIAADVRGGAEAVNRFHALAGSDLRCDPQASASLVQLAGIAAETAVDALLAAAKPIAEDWAADLALPNR</sequence>